<evidence type="ECO:0000256" key="5">
    <source>
        <dbReference type="PROSITE-ProRule" id="PRU00042"/>
    </source>
</evidence>
<dbReference type="FunFam" id="3.30.160.60:FF:000446">
    <property type="entry name" value="Zinc finger protein"/>
    <property type="match status" value="1"/>
</dbReference>
<dbReference type="SMART" id="SM00355">
    <property type="entry name" value="ZnF_C2H2"/>
    <property type="match status" value="11"/>
</dbReference>
<proteinExistence type="predicted"/>
<dbReference type="InterPro" id="IPR013087">
    <property type="entry name" value="Znf_C2H2_type"/>
</dbReference>
<evidence type="ECO:0000256" key="3">
    <source>
        <dbReference type="ARBA" id="ARBA00022771"/>
    </source>
</evidence>
<reference evidence="7" key="1">
    <citation type="submission" date="2022-03" db="EMBL/GenBank/DDBJ databases">
        <authorList>
            <person name="Tunstrom K."/>
        </authorList>
    </citation>
    <scope>NUCLEOTIDE SEQUENCE</scope>
</reference>
<dbReference type="GO" id="GO:0008270">
    <property type="term" value="F:zinc ion binding"/>
    <property type="evidence" value="ECO:0007669"/>
    <property type="project" value="UniProtKB-KW"/>
</dbReference>
<sequence>MEVPILLTLKNICCTCLCIDRKLRKLCELEDGINNLFFLLSCDSEAYELLCYREATDLYICWECTALLNRTCKFRDQVCTAQKQLQDIVDNKNFNYSEHNSLSVLSQYHQDTYNYEYILTTKNEIESDDEYANGSYKSDSDAEFLSLTEIANSSNENEKNIIESDLKIDKSDTIVNVSDTNGNESDINFDESDLKIEETDLEIDDSDTKIYDSDTQLESTCEETRNNLSQKNVKKKKIPLSKIIVQETMNYTTIKMTATEMRESLKQRKAAQSFVEAEYKCETCIEVYKDAASKQVHINEAHKKLPNHKKCDICKVYVRERWYNEHRSDHYLKFQCHYCDHVSYNVLIILKHLRVGHAVKNMPQEVRQLRKRSYLKNPGSKPWLADVTPDTKTTVGFVCSECSEFFETKKERNVHIQKVHKRPNLKCSTCDRTFSGIHNLRNHEKLHSGTLPRQPCPICGKVVRYDTMKAHLQVHGERQSVACHACDKTFVSRASYHHHMTSTKTHAGDAAFKIRCPICNRGFRTKADRRDHVNYRHRGKTNHKCPICDKIISSGRLLARHLREKHYGQKIEKARKIYLCQTCGKDITALREHESYHTGEMPLSCKLCGKRFRTSGALSTHKRLVHNVVNKLLLLKHTESDIDDVEE</sequence>
<dbReference type="PROSITE" id="PS00028">
    <property type="entry name" value="ZINC_FINGER_C2H2_1"/>
    <property type="match status" value="6"/>
</dbReference>
<dbReference type="GO" id="GO:0000981">
    <property type="term" value="F:DNA-binding transcription factor activity, RNA polymerase II-specific"/>
    <property type="evidence" value="ECO:0007669"/>
    <property type="project" value="TreeGrafter"/>
</dbReference>
<keyword evidence="1" id="KW-0479">Metal-binding</keyword>
<dbReference type="InterPro" id="IPR050329">
    <property type="entry name" value="GLI_C2H2-zinc-finger"/>
</dbReference>
<feature type="domain" description="C2H2-type" evidence="6">
    <location>
        <begin position="514"/>
        <end position="542"/>
    </location>
</feature>
<feature type="domain" description="C2H2-type" evidence="6">
    <location>
        <begin position="543"/>
        <end position="571"/>
    </location>
</feature>
<feature type="domain" description="C2H2-type" evidence="6">
    <location>
        <begin position="481"/>
        <end position="511"/>
    </location>
</feature>
<evidence type="ECO:0000256" key="1">
    <source>
        <dbReference type="ARBA" id="ARBA00022723"/>
    </source>
</evidence>
<dbReference type="Gene3D" id="3.30.160.60">
    <property type="entry name" value="Classic Zinc Finger"/>
    <property type="match status" value="4"/>
</dbReference>
<keyword evidence="3 5" id="KW-0863">Zinc-finger</keyword>
<dbReference type="Pfam" id="PF00096">
    <property type="entry name" value="zf-C2H2"/>
    <property type="match status" value="2"/>
</dbReference>
<evidence type="ECO:0000313" key="7">
    <source>
        <dbReference type="EMBL" id="CAH2083757.1"/>
    </source>
</evidence>
<name>A0AAU9TCC5_EUPED</name>
<evidence type="ECO:0000259" key="6">
    <source>
        <dbReference type="PROSITE" id="PS50157"/>
    </source>
</evidence>
<evidence type="ECO:0000256" key="2">
    <source>
        <dbReference type="ARBA" id="ARBA00022737"/>
    </source>
</evidence>
<keyword evidence="2" id="KW-0677">Repeat</keyword>
<gene>
    <name evidence="7" type="ORF">EEDITHA_LOCUS396</name>
</gene>
<evidence type="ECO:0000256" key="4">
    <source>
        <dbReference type="ARBA" id="ARBA00022833"/>
    </source>
</evidence>
<dbReference type="GO" id="GO:0045944">
    <property type="term" value="P:positive regulation of transcription by RNA polymerase II"/>
    <property type="evidence" value="ECO:0007669"/>
    <property type="project" value="UniProtKB-ARBA"/>
</dbReference>
<dbReference type="PROSITE" id="PS50157">
    <property type="entry name" value="ZINC_FINGER_C2H2_2"/>
    <property type="match status" value="6"/>
</dbReference>
<comment type="caution">
    <text evidence="7">The sequence shown here is derived from an EMBL/GenBank/DDBJ whole genome shotgun (WGS) entry which is preliminary data.</text>
</comment>
<keyword evidence="4" id="KW-0862">Zinc</keyword>
<dbReference type="GO" id="GO:0005634">
    <property type="term" value="C:nucleus"/>
    <property type="evidence" value="ECO:0007669"/>
    <property type="project" value="UniProtKB-ARBA"/>
</dbReference>
<protein>
    <recommendedName>
        <fullName evidence="6">C2H2-type domain-containing protein</fullName>
    </recommendedName>
</protein>
<dbReference type="PANTHER" id="PTHR19818">
    <property type="entry name" value="ZINC FINGER PROTEIN ZIC AND GLI"/>
    <property type="match status" value="1"/>
</dbReference>
<feature type="domain" description="C2H2-type" evidence="6">
    <location>
        <begin position="397"/>
        <end position="425"/>
    </location>
</feature>
<organism evidence="7 8">
    <name type="scientific">Euphydryas editha</name>
    <name type="common">Edith's checkerspot</name>
    <dbReference type="NCBI Taxonomy" id="104508"/>
    <lineage>
        <taxon>Eukaryota</taxon>
        <taxon>Metazoa</taxon>
        <taxon>Ecdysozoa</taxon>
        <taxon>Arthropoda</taxon>
        <taxon>Hexapoda</taxon>
        <taxon>Insecta</taxon>
        <taxon>Pterygota</taxon>
        <taxon>Neoptera</taxon>
        <taxon>Endopterygota</taxon>
        <taxon>Lepidoptera</taxon>
        <taxon>Glossata</taxon>
        <taxon>Ditrysia</taxon>
        <taxon>Papilionoidea</taxon>
        <taxon>Nymphalidae</taxon>
        <taxon>Nymphalinae</taxon>
        <taxon>Euphydryas</taxon>
    </lineage>
</organism>
<dbReference type="EMBL" id="CAKOGL010000001">
    <property type="protein sequence ID" value="CAH2083757.1"/>
    <property type="molecule type" value="Genomic_DNA"/>
</dbReference>
<evidence type="ECO:0000313" key="8">
    <source>
        <dbReference type="Proteomes" id="UP001153954"/>
    </source>
</evidence>
<accession>A0AAU9TCC5</accession>
<keyword evidence="8" id="KW-1185">Reference proteome</keyword>
<dbReference type="GO" id="GO:0000978">
    <property type="term" value="F:RNA polymerase II cis-regulatory region sequence-specific DNA binding"/>
    <property type="evidence" value="ECO:0007669"/>
    <property type="project" value="TreeGrafter"/>
</dbReference>
<feature type="domain" description="C2H2-type" evidence="6">
    <location>
        <begin position="425"/>
        <end position="452"/>
    </location>
</feature>
<dbReference type="AlphaFoldDB" id="A0AAU9TCC5"/>
<dbReference type="InterPro" id="IPR036236">
    <property type="entry name" value="Znf_C2H2_sf"/>
</dbReference>
<dbReference type="SUPFAM" id="SSF57667">
    <property type="entry name" value="beta-beta-alpha zinc fingers"/>
    <property type="match status" value="4"/>
</dbReference>
<dbReference type="Proteomes" id="UP001153954">
    <property type="component" value="Unassembled WGS sequence"/>
</dbReference>
<dbReference type="PANTHER" id="PTHR19818:SF139">
    <property type="entry name" value="PAIR-RULE PROTEIN ODD-PAIRED"/>
    <property type="match status" value="1"/>
</dbReference>
<feature type="domain" description="C2H2-type" evidence="6">
    <location>
        <begin position="603"/>
        <end position="626"/>
    </location>
</feature>